<proteinExistence type="predicted"/>
<evidence type="ECO:0000256" key="1">
    <source>
        <dbReference type="SAM" id="MobiDB-lite"/>
    </source>
</evidence>
<keyword evidence="3" id="KW-1185">Reference proteome</keyword>
<feature type="region of interest" description="Disordered" evidence="1">
    <location>
        <begin position="1"/>
        <end position="24"/>
    </location>
</feature>
<evidence type="ECO:0000313" key="2">
    <source>
        <dbReference type="EMBL" id="MEX4009633.1"/>
    </source>
</evidence>
<dbReference type="RefSeq" id="WP_368804513.1">
    <property type="nucleotide sequence ID" value="NZ_JAZHFV010000006.1"/>
</dbReference>
<accession>A0ABV3WY77</accession>
<protein>
    <submittedName>
        <fullName evidence="2">Uncharacterized protein</fullName>
    </submittedName>
</protein>
<evidence type="ECO:0000313" key="3">
    <source>
        <dbReference type="Proteomes" id="UP001559025"/>
    </source>
</evidence>
<organism evidence="2 3">
    <name type="scientific">Neoaquamicrobium sediminum</name>
    <dbReference type="NCBI Taxonomy" id="1849104"/>
    <lineage>
        <taxon>Bacteria</taxon>
        <taxon>Pseudomonadati</taxon>
        <taxon>Pseudomonadota</taxon>
        <taxon>Alphaproteobacteria</taxon>
        <taxon>Hyphomicrobiales</taxon>
        <taxon>Phyllobacteriaceae</taxon>
        <taxon>Neoaquamicrobium</taxon>
    </lineage>
</organism>
<comment type="caution">
    <text evidence="2">The sequence shown here is derived from an EMBL/GenBank/DDBJ whole genome shotgun (WGS) entry which is preliminary data.</text>
</comment>
<reference evidence="2 3" key="1">
    <citation type="submission" date="2024-01" db="EMBL/GenBank/DDBJ databases">
        <title>New evidence supports the origin of RcGTA from prophage.</title>
        <authorList>
            <person name="Xu Y."/>
            <person name="Liu B."/>
            <person name="Chen F."/>
        </authorList>
    </citation>
    <scope>NUCLEOTIDE SEQUENCE [LARGE SCALE GENOMIC DNA]</scope>
    <source>
        <strain evidence="2 3">CBW1107-2</strain>
    </source>
</reference>
<dbReference type="EMBL" id="JAZHFV010000006">
    <property type="protein sequence ID" value="MEX4009633.1"/>
    <property type="molecule type" value="Genomic_DNA"/>
</dbReference>
<name>A0ABV3WY77_9HYPH</name>
<gene>
    <name evidence="2" type="ORF">V1479_20150</name>
</gene>
<sequence length="81" mass="8648">MGSSPIHADLNKPTSPISPRPPLAQASPEEVFLSWLIALPDGEDVAVAARKQIRRLDEATTVSPPLRRLRALLAEAAGTPD</sequence>
<dbReference type="Proteomes" id="UP001559025">
    <property type="component" value="Unassembled WGS sequence"/>
</dbReference>